<dbReference type="AlphaFoldDB" id="A0A1E3H4B9"/>
<dbReference type="EMBL" id="MCRJ01000027">
    <property type="protein sequence ID" value="ODN71169.1"/>
    <property type="molecule type" value="Genomic_DNA"/>
</dbReference>
<dbReference type="RefSeq" id="WP_069306362.1">
    <property type="nucleotide sequence ID" value="NZ_MCRJ01000027.1"/>
</dbReference>
<dbReference type="Proteomes" id="UP000094622">
    <property type="component" value="Unassembled WGS sequence"/>
</dbReference>
<evidence type="ECO:0000313" key="3">
    <source>
        <dbReference type="Proteomes" id="UP000094622"/>
    </source>
</evidence>
<proteinExistence type="predicted"/>
<evidence type="ECO:0000313" key="2">
    <source>
        <dbReference type="EMBL" id="ODN71169.1"/>
    </source>
</evidence>
<gene>
    <name evidence="2" type="ORF">A6302_01458</name>
</gene>
<comment type="caution">
    <text evidence="2">The sequence shown here is derived from an EMBL/GenBank/DDBJ whole genome shotgun (WGS) entry which is preliminary data.</text>
</comment>
<name>A0A1E3H4B9_9HYPH</name>
<accession>A0A1E3H4B9</accession>
<feature type="compositionally biased region" description="Basic and acidic residues" evidence="1">
    <location>
        <begin position="152"/>
        <end position="164"/>
    </location>
</feature>
<protein>
    <submittedName>
        <fullName evidence="2">Uncharacterized protein</fullName>
    </submittedName>
</protein>
<reference evidence="2 3" key="1">
    <citation type="submission" date="2016-07" db="EMBL/GenBank/DDBJ databases">
        <title>Draft Genome Sequence of Methylobrevis pamukkalensis PK2.</title>
        <authorList>
            <person name="Vasilenko O.V."/>
            <person name="Doronina N.V."/>
            <person name="Shmareva M.N."/>
            <person name="Tarlachkov S.V."/>
            <person name="Mustakhimov I."/>
            <person name="Trotsenko Y.A."/>
        </authorList>
    </citation>
    <scope>NUCLEOTIDE SEQUENCE [LARGE SCALE GENOMIC DNA]</scope>
    <source>
        <strain evidence="2 3">PK2</strain>
    </source>
</reference>
<dbReference type="OrthoDB" id="7691601at2"/>
<evidence type="ECO:0000256" key="1">
    <source>
        <dbReference type="SAM" id="MobiDB-lite"/>
    </source>
</evidence>
<organism evidence="2 3">
    <name type="scientific">Methylobrevis pamukkalensis</name>
    <dbReference type="NCBI Taxonomy" id="1439726"/>
    <lineage>
        <taxon>Bacteria</taxon>
        <taxon>Pseudomonadati</taxon>
        <taxon>Pseudomonadota</taxon>
        <taxon>Alphaproteobacteria</taxon>
        <taxon>Hyphomicrobiales</taxon>
        <taxon>Pleomorphomonadaceae</taxon>
        <taxon>Methylobrevis</taxon>
    </lineage>
</organism>
<sequence>MNARRHHDEPYSDDLEVALFKFTHPALDMPIRLSTDPTDRLTTDPLTYGTRSAWRLDPGETILTRPFEFVLLDAILPDDDEETPAAAQIVMEVVARDQAKPLRETITRARVDMAIVLAGSPDVIEQQWLGLWLMTANGDAGQIELQISREPFHEEPHPARRMSRDAFPGLYR</sequence>
<feature type="region of interest" description="Disordered" evidence="1">
    <location>
        <begin position="152"/>
        <end position="172"/>
    </location>
</feature>
<keyword evidence="3" id="KW-1185">Reference proteome</keyword>